<dbReference type="Pfam" id="PF01694">
    <property type="entry name" value="Rhomboid"/>
    <property type="match status" value="1"/>
</dbReference>
<name>A0AAD7XJU6_9STRA</name>
<dbReference type="GO" id="GO:0004252">
    <property type="term" value="F:serine-type endopeptidase activity"/>
    <property type="evidence" value="ECO:0007669"/>
    <property type="project" value="InterPro"/>
</dbReference>
<dbReference type="PANTHER" id="PTHR43066:SF1">
    <property type="entry name" value="RHOMBOID PROTEIN 2"/>
    <property type="match status" value="1"/>
</dbReference>
<evidence type="ECO:0000256" key="4">
    <source>
        <dbReference type="ARBA" id="ARBA00022692"/>
    </source>
</evidence>
<evidence type="ECO:0000256" key="2">
    <source>
        <dbReference type="ARBA" id="ARBA00009045"/>
    </source>
</evidence>
<dbReference type="GO" id="GO:0006508">
    <property type="term" value="P:proteolysis"/>
    <property type="evidence" value="ECO:0007669"/>
    <property type="project" value="UniProtKB-KW"/>
</dbReference>
<dbReference type="InterPro" id="IPR035952">
    <property type="entry name" value="Rhomboid-like_sf"/>
</dbReference>
<keyword evidence="3" id="KW-0645">Protease</keyword>
<dbReference type="AlphaFoldDB" id="A0AAD7XJU6"/>
<evidence type="ECO:0000256" key="9">
    <source>
        <dbReference type="SAM" id="SignalP"/>
    </source>
</evidence>
<keyword evidence="6 8" id="KW-1133">Transmembrane helix</keyword>
<feature type="domain" description="Peptidase S54 rhomboid" evidence="10">
    <location>
        <begin position="113"/>
        <end position="260"/>
    </location>
</feature>
<protein>
    <recommendedName>
        <fullName evidence="10">Peptidase S54 rhomboid domain-containing protein</fullName>
    </recommendedName>
</protein>
<feature type="transmembrane region" description="Helical" evidence="8">
    <location>
        <begin position="370"/>
        <end position="391"/>
    </location>
</feature>
<comment type="similarity">
    <text evidence="2">Belongs to the peptidase S54 family.</text>
</comment>
<evidence type="ECO:0000259" key="10">
    <source>
        <dbReference type="Pfam" id="PF01694"/>
    </source>
</evidence>
<keyword evidence="7 8" id="KW-0472">Membrane</keyword>
<dbReference type="Proteomes" id="UP001230188">
    <property type="component" value="Unassembled WGS sequence"/>
</dbReference>
<dbReference type="InterPro" id="IPR022764">
    <property type="entry name" value="Peptidase_S54_rhomboid_dom"/>
</dbReference>
<dbReference type="GO" id="GO:0016020">
    <property type="term" value="C:membrane"/>
    <property type="evidence" value="ECO:0007669"/>
    <property type="project" value="UniProtKB-SubCell"/>
</dbReference>
<reference evidence="11" key="1">
    <citation type="submission" date="2023-01" db="EMBL/GenBank/DDBJ databases">
        <title>Metagenome sequencing of chrysophaentin producing Chrysophaeum taylorii.</title>
        <authorList>
            <person name="Davison J."/>
            <person name="Bewley C."/>
        </authorList>
    </citation>
    <scope>NUCLEOTIDE SEQUENCE</scope>
    <source>
        <strain evidence="11">NIES-1699</strain>
    </source>
</reference>
<evidence type="ECO:0000256" key="7">
    <source>
        <dbReference type="ARBA" id="ARBA00023136"/>
    </source>
</evidence>
<sequence>MKRVLINFSLCCAGACACCAVAASLALAIARIGDFSSESVPDVFGLVMAIERRRQGKRRRRIMPDAAPIVVMLSRPATACMLIANVAVFCVLNLYGVPPDAVAVGCDDVVERREYWRLATAAFSHFNVWHLGMNVSSLWNLAPLEDRIGSTRFFCLTTAVVVLAELLGCAAELGARSARRERRVGFSGVLFSWMVVATLSMESYCVLGRACFETVTLFERFRFNLAPFVLAAAIQLVLPRASLIGHVAGVAVGFPLAWGALDPLAPLAALTLVALVDSTLTFIRAPPQAPPLAAKGAVLLQALSALLLFCGGFAPSVVATACAVAANAALVARRAPKAAYAPALALALVHALCFAALGGALATAHTSPALFSAFSASLANILAATLLATDLRLACRQHHLRPPNDDHAGGPVARVVHRALDYADNFPIYTAQYQRPVQSVCT</sequence>
<comment type="subcellular location">
    <subcellularLocation>
        <location evidence="1">Membrane</location>
        <topology evidence="1">Multi-pass membrane protein</topology>
    </subcellularLocation>
</comment>
<gene>
    <name evidence="11" type="ORF">CTAYLR_006429</name>
</gene>
<feature type="transmembrane region" description="Helical" evidence="8">
    <location>
        <begin position="183"/>
        <end position="201"/>
    </location>
</feature>
<feature type="transmembrane region" description="Helical" evidence="8">
    <location>
        <begin position="221"/>
        <end position="238"/>
    </location>
</feature>
<proteinExistence type="inferred from homology"/>
<keyword evidence="12" id="KW-1185">Reference proteome</keyword>
<evidence type="ECO:0000256" key="5">
    <source>
        <dbReference type="ARBA" id="ARBA00022801"/>
    </source>
</evidence>
<keyword evidence="4 8" id="KW-0812">Transmembrane</keyword>
<evidence type="ECO:0000256" key="6">
    <source>
        <dbReference type="ARBA" id="ARBA00022989"/>
    </source>
</evidence>
<evidence type="ECO:0000256" key="1">
    <source>
        <dbReference type="ARBA" id="ARBA00004141"/>
    </source>
</evidence>
<accession>A0AAD7XJU6</accession>
<evidence type="ECO:0000256" key="8">
    <source>
        <dbReference type="SAM" id="Phobius"/>
    </source>
</evidence>
<dbReference type="Gene3D" id="1.20.1540.10">
    <property type="entry name" value="Rhomboid-like"/>
    <property type="match status" value="1"/>
</dbReference>
<feature type="signal peptide" evidence="9">
    <location>
        <begin position="1"/>
        <end position="17"/>
    </location>
</feature>
<evidence type="ECO:0000313" key="11">
    <source>
        <dbReference type="EMBL" id="KAJ8600824.1"/>
    </source>
</evidence>
<keyword evidence="9" id="KW-0732">Signal</keyword>
<dbReference type="EMBL" id="JAQMWT010000471">
    <property type="protein sequence ID" value="KAJ8600824.1"/>
    <property type="molecule type" value="Genomic_DNA"/>
</dbReference>
<dbReference type="PANTHER" id="PTHR43066">
    <property type="entry name" value="RHOMBOID-RELATED PROTEIN"/>
    <property type="match status" value="1"/>
</dbReference>
<keyword evidence="5" id="KW-0378">Hydrolase</keyword>
<evidence type="ECO:0000256" key="3">
    <source>
        <dbReference type="ARBA" id="ARBA00022670"/>
    </source>
</evidence>
<feature type="transmembrane region" description="Helical" evidence="8">
    <location>
        <begin position="344"/>
        <end position="364"/>
    </location>
</feature>
<feature type="chain" id="PRO_5042169460" description="Peptidase S54 rhomboid domain-containing protein" evidence="9">
    <location>
        <begin position="18"/>
        <end position="442"/>
    </location>
</feature>
<dbReference type="PROSITE" id="PS51257">
    <property type="entry name" value="PROKAR_LIPOPROTEIN"/>
    <property type="match status" value="1"/>
</dbReference>
<evidence type="ECO:0000313" key="12">
    <source>
        <dbReference type="Proteomes" id="UP001230188"/>
    </source>
</evidence>
<feature type="transmembrane region" description="Helical" evidence="8">
    <location>
        <begin position="73"/>
        <end position="95"/>
    </location>
</feature>
<feature type="transmembrane region" description="Helical" evidence="8">
    <location>
        <begin position="151"/>
        <end position="171"/>
    </location>
</feature>
<dbReference type="SUPFAM" id="SSF144091">
    <property type="entry name" value="Rhomboid-like"/>
    <property type="match status" value="1"/>
</dbReference>
<organism evidence="11 12">
    <name type="scientific">Chrysophaeum taylorii</name>
    <dbReference type="NCBI Taxonomy" id="2483200"/>
    <lineage>
        <taxon>Eukaryota</taxon>
        <taxon>Sar</taxon>
        <taxon>Stramenopiles</taxon>
        <taxon>Ochrophyta</taxon>
        <taxon>Pelagophyceae</taxon>
        <taxon>Pelagomonadales</taxon>
        <taxon>Pelagomonadaceae</taxon>
        <taxon>Chrysophaeum</taxon>
    </lineage>
</organism>
<comment type="caution">
    <text evidence="11">The sequence shown here is derived from an EMBL/GenBank/DDBJ whole genome shotgun (WGS) entry which is preliminary data.</text>
</comment>